<keyword evidence="6 9" id="KW-0472">Membrane</keyword>
<feature type="compositionally biased region" description="Pro residues" evidence="8">
    <location>
        <begin position="411"/>
        <end position="421"/>
    </location>
</feature>
<dbReference type="Proteomes" id="UP000032668">
    <property type="component" value="Unassembled WGS sequence"/>
</dbReference>
<protein>
    <recommendedName>
        <fullName evidence="12">DUF2029 domain-containing protein</fullName>
    </recommendedName>
</protein>
<feature type="transmembrane region" description="Helical" evidence="9">
    <location>
        <begin position="291"/>
        <end position="311"/>
    </location>
</feature>
<dbReference type="AlphaFoldDB" id="A0A0D6PE23"/>
<keyword evidence="4 9" id="KW-0812">Transmembrane</keyword>
<dbReference type="STRING" id="1120923.SAMN02746095_00866"/>
<evidence type="ECO:0000313" key="11">
    <source>
        <dbReference type="Proteomes" id="UP000032668"/>
    </source>
</evidence>
<evidence type="ECO:0000256" key="4">
    <source>
        <dbReference type="ARBA" id="ARBA00022692"/>
    </source>
</evidence>
<comment type="caution">
    <text evidence="10">The sequence shown here is derived from an EMBL/GenBank/DDBJ whole genome shotgun (WGS) entry which is preliminary data.</text>
</comment>
<keyword evidence="2" id="KW-1003">Cell membrane</keyword>
<evidence type="ECO:0000256" key="1">
    <source>
        <dbReference type="ARBA" id="ARBA00004651"/>
    </source>
</evidence>
<proteinExistence type="inferred from homology"/>
<reference evidence="10 11" key="1">
    <citation type="submission" date="2012-11" db="EMBL/GenBank/DDBJ databases">
        <title>Whole genome sequence of Acidocella aminolytica 101 = DSM 11237.</title>
        <authorList>
            <person name="Azuma Y."/>
            <person name="Higashiura N."/>
            <person name="Hirakawa H."/>
            <person name="Matsushita K."/>
        </authorList>
    </citation>
    <scope>NUCLEOTIDE SEQUENCE [LARGE SCALE GENOMIC DNA]</scope>
    <source>
        <strain evidence="11">101 / DSM 11237</strain>
    </source>
</reference>
<feature type="transmembrane region" description="Helical" evidence="9">
    <location>
        <begin position="367"/>
        <end position="384"/>
    </location>
</feature>
<name>A0A0D6PE23_9PROT</name>
<sequence>MDMLSRRQKARTKAHMPKKNQALARLWLALTIAVCTLPSLGEGGAILWGLHRGYTGKALRDGLDFWAGGFLFLHHQLPLLFNHTAYQSFLQGMYGNLPYHLWSYPPSYGLIAAAFGWLSPWHAVLAFDALSLVLLAGMLRLAGKSGWFIAAILLAPATLENALEHQNAALMTALIGGGLLLVRNRPRLAGGMIGLASFKPQLGLVLPLYLLRRVPLAFLYATLAAVGLVAASVWAFGPAAWVGFWHYTRPMMSNVLLTGHPKEFAGGLISVFAAVKALAGLHAAFVLQAAVSLACIGAGLLSRSVPAMLILSALASPYLHLYDLLGVSLAVALLVERRLAEDGFKAGEPLLYFLVWFGPGLLPWHPAYAHLAPVLLILLLASAWRRGGVRSCDLSPAQPGSPVLPAGRSPIPVPPESTTPG</sequence>
<evidence type="ECO:0000256" key="3">
    <source>
        <dbReference type="ARBA" id="ARBA00022679"/>
    </source>
</evidence>
<comment type="subcellular location">
    <subcellularLocation>
        <location evidence="1">Cell membrane</location>
        <topology evidence="1">Multi-pass membrane protein</topology>
    </subcellularLocation>
</comment>
<gene>
    <name evidence="10" type="ORF">Aam_034_061</name>
</gene>
<dbReference type="Pfam" id="PF09594">
    <property type="entry name" value="GT87"/>
    <property type="match status" value="1"/>
</dbReference>
<feature type="region of interest" description="Disordered" evidence="8">
    <location>
        <begin position="396"/>
        <end position="421"/>
    </location>
</feature>
<evidence type="ECO:0000256" key="6">
    <source>
        <dbReference type="ARBA" id="ARBA00023136"/>
    </source>
</evidence>
<accession>A0A0D6PE23</accession>
<evidence type="ECO:0000256" key="7">
    <source>
        <dbReference type="ARBA" id="ARBA00024033"/>
    </source>
</evidence>
<dbReference type="EMBL" id="BANC01000034">
    <property type="protein sequence ID" value="GAN79917.1"/>
    <property type="molecule type" value="Genomic_DNA"/>
</dbReference>
<feature type="transmembrane region" description="Helical" evidence="9">
    <location>
        <begin position="141"/>
        <end position="159"/>
    </location>
</feature>
<keyword evidence="5 9" id="KW-1133">Transmembrane helix</keyword>
<feature type="transmembrane region" description="Helical" evidence="9">
    <location>
        <begin position="217"/>
        <end position="244"/>
    </location>
</feature>
<dbReference type="GO" id="GO:0005886">
    <property type="term" value="C:plasma membrane"/>
    <property type="evidence" value="ECO:0007669"/>
    <property type="project" value="UniProtKB-SubCell"/>
</dbReference>
<dbReference type="GO" id="GO:0016758">
    <property type="term" value="F:hexosyltransferase activity"/>
    <property type="evidence" value="ECO:0007669"/>
    <property type="project" value="InterPro"/>
</dbReference>
<dbReference type="InterPro" id="IPR018584">
    <property type="entry name" value="GT87"/>
</dbReference>
<evidence type="ECO:0000256" key="5">
    <source>
        <dbReference type="ARBA" id="ARBA00022989"/>
    </source>
</evidence>
<evidence type="ECO:0000256" key="2">
    <source>
        <dbReference type="ARBA" id="ARBA00022475"/>
    </source>
</evidence>
<feature type="transmembrane region" description="Helical" evidence="9">
    <location>
        <begin position="108"/>
        <end position="134"/>
    </location>
</feature>
<evidence type="ECO:0008006" key="12">
    <source>
        <dbReference type="Google" id="ProtNLM"/>
    </source>
</evidence>
<organism evidence="10 11">
    <name type="scientific">Acidocella aminolytica 101 = DSM 11237</name>
    <dbReference type="NCBI Taxonomy" id="1120923"/>
    <lineage>
        <taxon>Bacteria</taxon>
        <taxon>Pseudomonadati</taxon>
        <taxon>Pseudomonadota</taxon>
        <taxon>Alphaproteobacteria</taxon>
        <taxon>Acetobacterales</taxon>
        <taxon>Acidocellaceae</taxon>
        <taxon>Acidocella</taxon>
    </lineage>
</organism>
<evidence type="ECO:0000256" key="9">
    <source>
        <dbReference type="SAM" id="Phobius"/>
    </source>
</evidence>
<evidence type="ECO:0000313" key="10">
    <source>
        <dbReference type="EMBL" id="GAN79917.1"/>
    </source>
</evidence>
<comment type="similarity">
    <text evidence="7">Belongs to the glycosyltransferase 87 family.</text>
</comment>
<feature type="transmembrane region" description="Helical" evidence="9">
    <location>
        <begin position="264"/>
        <end position="285"/>
    </location>
</feature>
<evidence type="ECO:0000256" key="8">
    <source>
        <dbReference type="SAM" id="MobiDB-lite"/>
    </source>
</evidence>
<keyword evidence="3" id="KW-0808">Transferase</keyword>
<keyword evidence="11" id="KW-1185">Reference proteome</keyword>
<feature type="transmembrane region" description="Helical" evidence="9">
    <location>
        <begin position="189"/>
        <end position="211"/>
    </location>
</feature>